<gene>
    <name evidence="2" type="ORF">P7K49_000122</name>
</gene>
<protein>
    <submittedName>
        <fullName evidence="2">Uncharacterized protein</fullName>
    </submittedName>
</protein>
<feature type="non-terminal residue" evidence="2">
    <location>
        <position position="64"/>
    </location>
</feature>
<evidence type="ECO:0000313" key="3">
    <source>
        <dbReference type="Proteomes" id="UP001266305"/>
    </source>
</evidence>
<feature type="non-terminal residue" evidence="2">
    <location>
        <position position="1"/>
    </location>
</feature>
<sequence length="64" mass="7094">TGAGLPGGMADPRAGRDVEWWRHGVTKQERPRRKMAMRLRLGNPPAGPHLATLQRLHASKGRTM</sequence>
<organism evidence="2 3">
    <name type="scientific">Saguinus oedipus</name>
    <name type="common">Cotton-top tamarin</name>
    <name type="synonym">Oedipomidas oedipus</name>
    <dbReference type="NCBI Taxonomy" id="9490"/>
    <lineage>
        <taxon>Eukaryota</taxon>
        <taxon>Metazoa</taxon>
        <taxon>Chordata</taxon>
        <taxon>Craniata</taxon>
        <taxon>Vertebrata</taxon>
        <taxon>Euteleostomi</taxon>
        <taxon>Mammalia</taxon>
        <taxon>Eutheria</taxon>
        <taxon>Euarchontoglires</taxon>
        <taxon>Primates</taxon>
        <taxon>Haplorrhini</taxon>
        <taxon>Platyrrhini</taxon>
        <taxon>Cebidae</taxon>
        <taxon>Callitrichinae</taxon>
        <taxon>Saguinus</taxon>
    </lineage>
</organism>
<proteinExistence type="predicted"/>
<name>A0ABQ9WAT1_SAGOE</name>
<comment type="caution">
    <text evidence="2">The sequence shown here is derived from an EMBL/GenBank/DDBJ whole genome shotgun (WGS) entry which is preliminary data.</text>
</comment>
<evidence type="ECO:0000256" key="1">
    <source>
        <dbReference type="SAM" id="MobiDB-lite"/>
    </source>
</evidence>
<dbReference type="EMBL" id="JASSZA010000001">
    <property type="protein sequence ID" value="KAK2118736.1"/>
    <property type="molecule type" value="Genomic_DNA"/>
</dbReference>
<evidence type="ECO:0000313" key="2">
    <source>
        <dbReference type="EMBL" id="KAK2118736.1"/>
    </source>
</evidence>
<reference evidence="2 3" key="1">
    <citation type="submission" date="2023-05" db="EMBL/GenBank/DDBJ databases">
        <title>B98-5 Cell Line De Novo Hybrid Assembly: An Optical Mapping Approach.</title>
        <authorList>
            <person name="Kananen K."/>
            <person name="Auerbach J.A."/>
            <person name="Kautto E."/>
            <person name="Blachly J.S."/>
        </authorList>
    </citation>
    <scope>NUCLEOTIDE SEQUENCE [LARGE SCALE GENOMIC DNA]</scope>
    <source>
        <strain evidence="2">B95-8</strain>
        <tissue evidence="2">Cell line</tissue>
    </source>
</reference>
<feature type="region of interest" description="Disordered" evidence="1">
    <location>
        <begin position="40"/>
        <end position="64"/>
    </location>
</feature>
<dbReference type="Proteomes" id="UP001266305">
    <property type="component" value="Unassembled WGS sequence"/>
</dbReference>
<keyword evidence="3" id="KW-1185">Reference proteome</keyword>
<accession>A0ABQ9WAT1</accession>